<proteinExistence type="predicted"/>
<dbReference type="InterPro" id="IPR058624">
    <property type="entry name" value="MdtA-like_HH"/>
</dbReference>
<feature type="transmembrane region" description="Helical" evidence="3">
    <location>
        <begin position="39"/>
        <end position="57"/>
    </location>
</feature>
<feature type="coiled-coil region" evidence="2">
    <location>
        <begin position="114"/>
        <end position="193"/>
    </location>
</feature>
<feature type="domain" description="Multidrug resistance protein MdtA-like barrel-sandwich hybrid" evidence="5">
    <location>
        <begin position="76"/>
        <end position="259"/>
    </location>
</feature>
<sequence length="380" mass="41396">MDARTQSNATYYEGAAQHRGRARTWLTNLWEDKARLRRVLMIFGTGIVIVGATFVYFTGGRYVGTDDSYVRAQKLMVTTDVSGLVQTVNVHQGQHVKKGDVLFTIDPRPFEITLANAKAVMEAARQEVLSEEAAYQGLQAQVAAQEAQVRLAQSTYSRYIALAKSNAIAPQTLDTARSTLASAQATLASLKQNAATQLSKLVGNPNLPPEQAPAFMQAKATYDEAARQLSHTTVRAPFEGDVTEVDSLQPGTLVISALSSFSTTSAVGLVSNTDLWIEANMKETDLTHVKVGNPVSVTIDTYPSKTWDCRVNAISRASATAFSALPSENASSNWVKVVQRIPVRVNCTVGPNDPQLRAGMSAIVEIDTGMRRWHRMFSDR</sequence>
<keyword evidence="8" id="KW-1185">Reference proteome</keyword>
<dbReference type="InterPro" id="IPR058636">
    <property type="entry name" value="Beta-barrel_YknX"/>
</dbReference>
<dbReference type="Proteomes" id="UP001499951">
    <property type="component" value="Unassembled WGS sequence"/>
</dbReference>
<keyword evidence="3" id="KW-0812">Transmembrane</keyword>
<keyword evidence="3" id="KW-1133">Transmembrane helix</keyword>
<dbReference type="PANTHER" id="PTHR30386:SF19">
    <property type="entry name" value="MULTIDRUG EXPORT PROTEIN EMRA-RELATED"/>
    <property type="match status" value="1"/>
</dbReference>
<evidence type="ECO:0000259" key="6">
    <source>
        <dbReference type="Pfam" id="PF25990"/>
    </source>
</evidence>
<evidence type="ECO:0000313" key="7">
    <source>
        <dbReference type="EMBL" id="GAA0571005.1"/>
    </source>
</evidence>
<dbReference type="Gene3D" id="6.10.140.1990">
    <property type="match status" value="1"/>
</dbReference>
<dbReference type="InterPro" id="IPR050739">
    <property type="entry name" value="MFP"/>
</dbReference>
<evidence type="ECO:0000259" key="5">
    <source>
        <dbReference type="Pfam" id="PF25917"/>
    </source>
</evidence>
<gene>
    <name evidence="7" type="ORF">GCM10008942_19650</name>
</gene>
<dbReference type="Gene3D" id="2.40.50.100">
    <property type="match status" value="1"/>
</dbReference>
<dbReference type="SUPFAM" id="SSF56954">
    <property type="entry name" value="Outer membrane efflux proteins (OEP)"/>
    <property type="match status" value="1"/>
</dbReference>
<evidence type="ECO:0000256" key="2">
    <source>
        <dbReference type="SAM" id="Coils"/>
    </source>
</evidence>
<evidence type="ECO:0000313" key="8">
    <source>
        <dbReference type="Proteomes" id="UP001499951"/>
    </source>
</evidence>
<evidence type="ECO:0000259" key="4">
    <source>
        <dbReference type="Pfam" id="PF25876"/>
    </source>
</evidence>
<dbReference type="InterPro" id="IPR058625">
    <property type="entry name" value="MdtA-like_BSH"/>
</dbReference>
<keyword evidence="2" id="KW-0175">Coiled coil</keyword>
<dbReference type="PANTHER" id="PTHR30386">
    <property type="entry name" value="MEMBRANE FUSION SUBUNIT OF EMRAB-TOLC MULTIDRUG EFFLUX PUMP"/>
    <property type="match status" value="1"/>
</dbReference>
<name>A0ABN1EPB6_9PROT</name>
<protein>
    <submittedName>
        <fullName evidence="7">HlyD family secretion protein</fullName>
    </submittedName>
</protein>
<dbReference type="PRINTS" id="PR01490">
    <property type="entry name" value="RTXTOXIND"/>
</dbReference>
<evidence type="ECO:0000256" key="1">
    <source>
        <dbReference type="ARBA" id="ARBA00004196"/>
    </source>
</evidence>
<accession>A0ABN1EPB6</accession>
<organism evidence="7 8">
    <name type="scientific">Rhizomicrobium electricum</name>
    <dbReference type="NCBI Taxonomy" id="480070"/>
    <lineage>
        <taxon>Bacteria</taxon>
        <taxon>Pseudomonadati</taxon>
        <taxon>Pseudomonadota</taxon>
        <taxon>Alphaproteobacteria</taxon>
        <taxon>Micropepsales</taxon>
        <taxon>Micropepsaceae</taxon>
        <taxon>Rhizomicrobium</taxon>
    </lineage>
</organism>
<feature type="domain" description="Multidrug resistance protein MdtA-like alpha-helical hairpin" evidence="4">
    <location>
        <begin position="135"/>
        <end position="188"/>
    </location>
</feature>
<comment type="subcellular location">
    <subcellularLocation>
        <location evidence="1">Cell envelope</location>
    </subcellularLocation>
</comment>
<keyword evidence="3" id="KW-0472">Membrane</keyword>
<dbReference type="SUPFAM" id="SSF111369">
    <property type="entry name" value="HlyD-like secretion proteins"/>
    <property type="match status" value="1"/>
</dbReference>
<comment type="caution">
    <text evidence="7">The sequence shown here is derived from an EMBL/GenBank/DDBJ whole genome shotgun (WGS) entry which is preliminary data.</text>
</comment>
<reference evidence="7 8" key="1">
    <citation type="journal article" date="2019" name="Int. J. Syst. Evol. Microbiol.">
        <title>The Global Catalogue of Microorganisms (GCM) 10K type strain sequencing project: providing services to taxonomists for standard genome sequencing and annotation.</title>
        <authorList>
            <consortium name="The Broad Institute Genomics Platform"/>
            <consortium name="The Broad Institute Genome Sequencing Center for Infectious Disease"/>
            <person name="Wu L."/>
            <person name="Ma J."/>
        </authorList>
    </citation>
    <scope>NUCLEOTIDE SEQUENCE [LARGE SCALE GENOMIC DNA]</scope>
    <source>
        <strain evidence="7 8">JCM 15089</strain>
    </source>
</reference>
<dbReference type="Pfam" id="PF25990">
    <property type="entry name" value="Beta-barrel_YknX"/>
    <property type="match status" value="1"/>
</dbReference>
<evidence type="ECO:0000256" key="3">
    <source>
        <dbReference type="SAM" id="Phobius"/>
    </source>
</evidence>
<feature type="domain" description="YknX-like beta-barrel" evidence="6">
    <location>
        <begin position="277"/>
        <end position="366"/>
    </location>
</feature>
<dbReference type="EMBL" id="BAAADD010000005">
    <property type="protein sequence ID" value="GAA0571005.1"/>
    <property type="molecule type" value="Genomic_DNA"/>
</dbReference>
<dbReference type="InterPro" id="IPR030190">
    <property type="entry name" value="MacA_alpha-hairpin_sf"/>
</dbReference>
<dbReference type="Pfam" id="PF25917">
    <property type="entry name" value="BSH_RND"/>
    <property type="match status" value="1"/>
</dbReference>
<dbReference type="Pfam" id="PF25876">
    <property type="entry name" value="HH_MFP_RND"/>
    <property type="match status" value="1"/>
</dbReference>
<dbReference type="Gene3D" id="2.40.30.170">
    <property type="match status" value="1"/>
</dbReference>